<dbReference type="EMBL" id="QTSX02003576">
    <property type="protein sequence ID" value="KAJ9070392.1"/>
    <property type="molecule type" value="Genomic_DNA"/>
</dbReference>
<comment type="caution">
    <text evidence="1">The sequence shown here is derived from an EMBL/GenBank/DDBJ whole genome shotgun (WGS) entry which is preliminary data.</text>
</comment>
<evidence type="ECO:0000313" key="2">
    <source>
        <dbReference type="Proteomes" id="UP001165960"/>
    </source>
</evidence>
<sequence length="268" mass="30944">MSKVSGLVHWSYQRAKNLDLVAKIQQQNSIKKTLYIERYPNKFKEEDIRKYFEYFGQIVRVELQYNVYNKPLNFCFVEFRTLESLQNAFSYFRSPAEETGNSGSKESPDRGLIKVWLKEEWLKLKDEYLEHRQSVISALKSQTCQAIPRTPEQSDFQGTICYMTGLFPKTSKAALAEFCGRFSATVEYIDYRGKDTKCHIRFNTPSEANSFVESFGSKIFYHIGPSDFTTDKTLSDSSGAPRMRVSILSGPEEKSYINKHLSTLTKKA</sequence>
<proteinExistence type="predicted"/>
<dbReference type="Proteomes" id="UP001165960">
    <property type="component" value="Unassembled WGS sequence"/>
</dbReference>
<evidence type="ECO:0000313" key="1">
    <source>
        <dbReference type="EMBL" id="KAJ9070392.1"/>
    </source>
</evidence>
<reference evidence="1" key="1">
    <citation type="submission" date="2022-04" db="EMBL/GenBank/DDBJ databases">
        <title>Genome of the entomopathogenic fungus Entomophthora muscae.</title>
        <authorList>
            <person name="Elya C."/>
            <person name="Lovett B.R."/>
            <person name="Lee E."/>
            <person name="Macias A.M."/>
            <person name="Hajek A.E."/>
            <person name="De Bivort B.L."/>
            <person name="Kasson M.T."/>
            <person name="De Fine Licht H.H."/>
            <person name="Stajich J.E."/>
        </authorList>
    </citation>
    <scope>NUCLEOTIDE SEQUENCE</scope>
    <source>
        <strain evidence="1">Berkeley</strain>
    </source>
</reference>
<name>A0ACC2T782_9FUNG</name>
<gene>
    <name evidence="1" type="primary">LARP7</name>
    <name evidence="1" type="ORF">DSO57_1008433</name>
</gene>
<accession>A0ACC2T782</accession>
<organism evidence="1 2">
    <name type="scientific">Entomophthora muscae</name>
    <dbReference type="NCBI Taxonomy" id="34485"/>
    <lineage>
        <taxon>Eukaryota</taxon>
        <taxon>Fungi</taxon>
        <taxon>Fungi incertae sedis</taxon>
        <taxon>Zoopagomycota</taxon>
        <taxon>Entomophthoromycotina</taxon>
        <taxon>Entomophthoromycetes</taxon>
        <taxon>Entomophthorales</taxon>
        <taxon>Entomophthoraceae</taxon>
        <taxon>Entomophthora</taxon>
    </lineage>
</organism>
<keyword evidence="2" id="KW-1185">Reference proteome</keyword>
<protein>
    <submittedName>
        <fullName evidence="1">La- protein 7</fullName>
    </submittedName>
</protein>